<gene>
    <name evidence="2" type="ORF">GPECTOR_49g466</name>
</gene>
<keyword evidence="3" id="KW-1185">Reference proteome</keyword>
<name>A0A150G7R1_GONPE</name>
<reference evidence="3" key="1">
    <citation type="journal article" date="2016" name="Nat. Commun.">
        <title>The Gonium pectorale genome demonstrates co-option of cell cycle regulation during the evolution of multicellularity.</title>
        <authorList>
            <person name="Hanschen E.R."/>
            <person name="Marriage T.N."/>
            <person name="Ferris P.J."/>
            <person name="Hamaji T."/>
            <person name="Toyoda A."/>
            <person name="Fujiyama A."/>
            <person name="Neme R."/>
            <person name="Noguchi H."/>
            <person name="Minakuchi Y."/>
            <person name="Suzuki M."/>
            <person name="Kawai-Toyooka H."/>
            <person name="Smith D.R."/>
            <person name="Sparks H."/>
            <person name="Anderson J."/>
            <person name="Bakaric R."/>
            <person name="Luria V."/>
            <person name="Karger A."/>
            <person name="Kirschner M.W."/>
            <person name="Durand P.M."/>
            <person name="Michod R.E."/>
            <person name="Nozaki H."/>
            <person name="Olson B.J."/>
        </authorList>
    </citation>
    <scope>NUCLEOTIDE SEQUENCE [LARGE SCALE GENOMIC DNA]</scope>
    <source>
        <strain evidence="3">NIES-2863</strain>
    </source>
</reference>
<proteinExistence type="predicted"/>
<accession>A0A150G7R1</accession>
<feature type="compositionally biased region" description="Low complexity" evidence="1">
    <location>
        <begin position="199"/>
        <end position="209"/>
    </location>
</feature>
<comment type="caution">
    <text evidence="2">The sequence shown here is derived from an EMBL/GenBank/DDBJ whole genome shotgun (WGS) entry which is preliminary data.</text>
</comment>
<feature type="compositionally biased region" description="Acidic residues" evidence="1">
    <location>
        <begin position="181"/>
        <end position="195"/>
    </location>
</feature>
<feature type="region of interest" description="Disordered" evidence="1">
    <location>
        <begin position="153"/>
        <end position="226"/>
    </location>
</feature>
<evidence type="ECO:0000256" key="1">
    <source>
        <dbReference type="SAM" id="MobiDB-lite"/>
    </source>
</evidence>
<protein>
    <submittedName>
        <fullName evidence="2">Uncharacterized protein</fullName>
    </submittedName>
</protein>
<dbReference type="EMBL" id="LSYV01000050">
    <property type="protein sequence ID" value="KXZ45882.1"/>
    <property type="molecule type" value="Genomic_DNA"/>
</dbReference>
<dbReference type="Proteomes" id="UP000075714">
    <property type="component" value="Unassembled WGS sequence"/>
</dbReference>
<evidence type="ECO:0000313" key="3">
    <source>
        <dbReference type="Proteomes" id="UP000075714"/>
    </source>
</evidence>
<sequence length="226" mass="24557">MSYPLRPQKEYLIAQGFEESLAVFLADNEDFDLPADGMDEETRSLFSITKYDKGKVPNGGTQKCYCAMLVRGNTDGALVKDDGNPAGVDEETRSLFSITKYDKGKVPNGGTQKCYCAMLVRGNTDGALDKDDGNPAVGMWFCGVCSSTSLPVAPPPQPLPSGTGATGQRRASRGRSYSDAAEADYDDDDVADDDDSSRVARSIWLARSAPRSRERHRRDPARSQQP</sequence>
<dbReference type="AlphaFoldDB" id="A0A150G7R1"/>
<evidence type="ECO:0000313" key="2">
    <source>
        <dbReference type="EMBL" id="KXZ45882.1"/>
    </source>
</evidence>
<organism evidence="2 3">
    <name type="scientific">Gonium pectorale</name>
    <name type="common">Green alga</name>
    <dbReference type="NCBI Taxonomy" id="33097"/>
    <lineage>
        <taxon>Eukaryota</taxon>
        <taxon>Viridiplantae</taxon>
        <taxon>Chlorophyta</taxon>
        <taxon>core chlorophytes</taxon>
        <taxon>Chlorophyceae</taxon>
        <taxon>CS clade</taxon>
        <taxon>Chlamydomonadales</taxon>
        <taxon>Volvocaceae</taxon>
        <taxon>Gonium</taxon>
    </lineage>
</organism>